<evidence type="ECO:0000313" key="3">
    <source>
        <dbReference type="Proteomes" id="UP000193642"/>
    </source>
</evidence>
<accession>A0A1Y2CTL2</accession>
<comment type="caution">
    <text evidence="2">The sequence shown here is derived from an EMBL/GenBank/DDBJ whole genome shotgun (WGS) entry which is preliminary data.</text>
</comment>
<sequence length="57" mass="6387">MSAYAAYAHVWRTTSISEMPALLHAGLDHANNEHYSATHSSPPNPQQLRMEKARRLA</sequence>
<organism evidence="2 3">
    <name type="scientific">Rhizoclosmatium globosum</name>
    <dbReference type="NCBI Taxonomy" id="329046"/>
    <lineage>
        <taxon>Eukaryota</taxon>
        <taxon>Fungi</taxon>
        <taxon>Fungi incertae sedis</taxon>
        <taxon>Chytridiomycota</taxon>
        <taxon>Chytridiomycota incertae sedis</taxon>
        <taxon>Chytridiomycetes</taxon>
        <taxon>Chytridiales</taxon>
        <taxon>Chytriomycetaceae</taxon>
        <taxon>Rhizoclosmatium</taxon>
    </lineage>
</organism>
<reference evidence="2 3" key="1">
    <citation type="submission" date="2016-07" db="EMBL/GenBank/DDBJ databases">
        <title>Pervasive Adenine N6-methylation of Active Genes in Fungi.</title>
        <authorList>
            <consortium name="DOE Joint Genome Institute"/>
            <person name="Mondo S.J."/>
            <person name="Dannebaum R.O."/>
            <person name="Kuo R.C."/>
            <person name="Labutti K."/>
            <person name="Haridas S."/>
            <person name="Kuo A."/>
            <person name="Salamov A."/>
            <person name="Ahrendt S.R."/>
            <person name="Lipzen A."/>
            <person name="Sullivan W."/>
            <person name="Andreopoulos W.B."/>
            <person name="Clum A."/>
            <person name="Lindquist E."/>
            <person name="Daum C."/>
            <person name="Ramamoorthy G.K."/>
            <person name="Gryganskyi A."/>
            <person name="Culley D."/>
            <person name="Magnuson J.K."/>
            <person name="James T.Y."/>
            <person name="O'Malley M.A."/>
            <person name="Stajich J.E."/>
            <person name="Spatafora J.W."/>
            <person name="Visel A."/>
            <person name="Grigoriev I.V."/>
        </authorList>
    </citation>
    <scope>NUCLEOTIDE SEQUENCE [LARGE SCALE GENOMIC DNA]</scope>
    <source>
        <strain evidence="2 3">JEL800</strain>
    </source>
</reference>
<name>A0A1Y2CTL2_9FUNG</name>
<dbReference type="EMBL" id="MCGO01000007">
    <property type="protein sequence ID" value="ORY50363.1"/>
    <property type="molecule type" value="Genomic_DNA"/>
</dbReference>
<dbReference type="AlphaFoldDB" id="A0A1Y2CTL2"/>
<proteinExistence type="predicted"/>
<feature type="non-terminal residue" evidence="2">
    <location>
        <position position="57"/>
    </location>
</feature>
<protein>
    <submittedName>
        <fullName evidence="2">Uncharacterized protein</fullName>
    </submittedName>
</protein>
<keyword evidence="3" id="KW-1185">Reference proteome</keyword>
<evidence type="ECO:0000256" key="1">
    <source>
        <dbReference type="SAM" id="MobiDB-lite"/>
    </source>
</evidence>
<dbReference type="Proteomes" id="UP000193642">
    <property type="component" value="Unassembled WGS sequence"/>
</dbReference>
<gene>
    <name evidence="2" type="ORF">BCR33DRAFT_713185</name>
</gene>
<feature type="region of interest" description="Disordered" evidence="1">
    <location>
        <begin position="33"/>
        <end position="57"/>
    </location>
</feature>
<evidence type="ECO:0000313" key="2">
    <source>
        <dbReference type="EMBL" id="ORY50363.1"/>
    </source>
</evidence>